<evidence type="ECO:0000313" key="6">
    <source>
        <dbReference type="Proteomes" id="UP000287410"/>
    </source>
</evidence>
<dbReference type="Proteomes" id="UP000287410">
    <property type="component" value="Unassembled WGS sequence"/>
</dbReference>
<feature type="signal peptide" evidence="4">
    <location>
        <begin position="1"/>
        <end position="27"/>
    </location>
</feature>
<dbReference type="SUPFAM" id="SSF111384">
    <property type="entry name" value="OmpH-like"/>
    <property type="match status" value="1"/>
</dbReference>
<evidence type="ECO:0000256" key="3">
    <source>
        <dbReference type="SAM" id="Coils"/>
    </source>
</evidence>
<accession>A0ABY0C2K9</accession>
<organism evidence="5 6">
    <name type="scientific">Aliidiomarina sedimenti</name>
    <dbReference type="NCBI Taxonomy" id="1933879"/>
    <lineage>
        <taxon>Bacteria</taxon>
        <taxon>Pseudomonadati</taxon>
        <taxon>Pseudomonadota</taxon>
        <taxon>Gammaproteobacteria</taxon>
        <taxon>Alteromonadales</taxon>
        <taxon>Idiomarinaceae</taxon>
        <taxon>Aliidiomarina</taxon>
    </lineage>
</organism>
<dbReference type="EMBL" id="PIPN01000001">
    <property type="protein sequence ID" value="RUO32032.1"/>
    <property type="molecule type" value="Genomic_DNA"/>
</dbReference>
<dbReference type="PANTHER" id="PTHR35089">
    <property type="entry name" value="CHAPERONE PROTEIN SKP"/>
    <property type="match status" value="1"/>
</dbReference>
<keyword evidence="6" id="KW-1185">Reference proteome</keyword>
<protein>
    <submittedName>
        <fullName evidence="5">Molecular chaperone</fullName>
    </submittedName>
</protein>
<comment type="caution">
    <text evidence="5">The sequence shown here is derived from an EMBL/GenBank/DDBJ whole genome shotgun (WGS) entry which is preliminary data.</text>
</comment>
<dbReference type="PIRSF" id="PIRSF002094">
    <property type="entry name" value="OMP26_Skp"/>
    <property type="match status" value="1"/>
</dbReference>
<keyword evidence="1 4" id="KW-0732">Signal</keyword>
<evidence type="ECO:0000256" key="2">
    <source>
        <dbReference type="PIRNR" id="PIRNR002094"/>
    </source>
</evidence>
<name>A0ABY0C2K9_9GAMM</name>
<dbReference type="Pfam" id="PF03938">
    <property type="entry name" value="OmpH"/>
    <property type="match status" value="1"/>
</dbReference>
<dbReference type="InterPro" id="IPR024930">
    <property type="entry name" value="Skp_dom_sf"/>
</dbReference>
<evidence type="ECO:0000313" key="5">
    <source>
        <dbReference type="EMBL" id="RUO32032.1"/>
    </source>
</evidence>
<dbReference type="InterPro" id="IPR005632">
    <property type="entry name" value="Chaperone_Skp"/>
</dbReference>
<proteinExistence type="inferred from homology"/>
<dbReference type="Gene3D" id="3.30.910.20">
    <property type="entry name" value="Skp domain"/>
    <property type="match status" value="2"/>
</dbReference>
<sequence length="173" mass="19802">MKNMIKSVLVATAFMAMTLGASATASAQDAKFAVVDVGAVFQQLPEREQISQSLQREFADRIENMQEREQEIGQLQERIQRDEEIMSEEEYSQAMMDFQQRVQEAQQAGQQLNEEMRRRQGEERDRVLRRMQEVIAEIAEEEGYDVVLEANGIAYARDGFDISSRVLDAMGND</sequence>
<evidence type="ECO:0000256" key="4">
    <source>
        <dbReference type="SAM" id="SignalP"/>
    </source>
</evidence>
<comment type="similarity">
    <text evidence="2">Belongs to the skp family.</text>
</comment>
<dbReference type="SMART" id="SM00935">
    <property type="entry name" value="OmpH"/>
    <property type="match status" value="1"/>
</dbReference>
<feature type="coiled-coil region" evidence="3">
    <location>
        <begin position="65"/>
        <end position="125"/>
    </location>
</feature>
<evidence type="ECO:0000256" key="1">
    <source>
        <dbReference type="ARBA" id="ARBA00022729"/>
    </source>
</evidence>
<gene>
    <name evidence="5" type="ORF">CWE12_03325</name>
</gene>
<reference evidence="5 6" key="1">
    <citation type="journal article" date="2018" name="Front. Microbiol.">
        <title>Genome-Based Analysis Reveals the Taxonomy and Diversity of the Family Idiomarinaceae.</title>
        <authorList>
            <person name="Liu Y."/>
            <person name="Lai Q."/>
            <person name="Shao Z."/>
        </authorList>
    </citation>
    <scope>NUCLEOTIDE SEQUENCE [LARGE SCALE GENOMIC DNA]</scope>
    <source>
        <strain evidence="5 6">GBSy1</strain>
    </source>
</reference>
<feature type="chain" id="PRO_5046327838" evidence="4">
    <location>
        <begin position="28"/>
        <end position="173"/>
    </location>
</feature>
<keyword evidence="3" id="KW-0175">Coiled coil</keyword>
<dbReference type="PANTHER" id="PTHR35089:SF1">
    <property type="entry name" value="CHAPERONE PROTEIN SKP"/>
    <property type="match status" value="1"/>
</dbReference>